<evidence type="ECO:0000256" key="1">
    <source>
        <dbReference type="ARBA" id="ARBA00022729"/>
    </source>
</evidence>
<evidence type="ECO:0000256" key="2">
    <source>
        <dbReference type="SAM" id="SignalP"/>
    </source>
</evidence>
<dbReference type="EMBL" id="FMVF01000008">
    <property type="protein sequence ID" value="SCY67167.1"/>
    <property type="molecule type" value="Genomic_DNA"/>
</dbReference>
<proteinExistence type="predicted"/>
<dbReference type="STRING" id="490189.SAMN02927903_02004"/>
<evidence type="ECO:0000313" key="5">
    <source>
        <dbReference type="Proteomes" id="UP000199354"/>
    </source>
</evidence>
<keyword evidence="1 2" id="KW-0732">Signal</keyword>
<dbReference type="InterPro" id="IPR026444">
    <property type="entry name" value="Secre_tail"/>
</dbReference>
<gene>
    <name evidence="4" type="ORF">SAMN02927903_02004</name>
</gene>
<feature type="chain" id="PRO_5011694829" evidence="2">
    <location>
        <begin position="18"/>
        <end position="373"/>
    </location>
</feature>
<organism evidence="4 5">
    <name type="scientific">Flavobacterium caeni</name>
    <dbReference type="NCBI Taxonomy" id="490189"/>
    <lineage>
        <taxon>Bacteria</taxon>
        <taxon>Pseudomonadati</taxon>
        <taxon>Bacteroidota</taxon>
        <taxon>Flavobacteriia</taxon>
        <taxon>Flavobacteriales</taxon>
        <taxon>Flavobacteriaceae</taxon>
        <taxon>Flavobacterium</taxon>
    </lineage>
</organism>
<feature type="signal peptide" evidence="2">
    <location>
        <begin position="1"/>
        <end position="17"/>
    </location>
</feature>
<feature type="domain" description="Secretion system C-terminal sorting" evidence="3">
    <location>
        <begin position="303"/>
        <end position="371"/>
    </location>
</feature>
<dbReference type="Pfam" id="PF18962">
    <property type="entry name" value="Por_Secre_tail"/>
    <property type="match status" value="1"/>
</dbReference>
<reference evidence="4 5" key="1">
    <citation type="submission" date="2016-10" db="EMBL/GenBank/DDBJ databases">
        <authorList>
            <person name="de Groot N.N."/>
        </authorList>
    </citation>
    <scope>NUCLEOTIDE SEQUENCE [LARGE SCALE GENOMIC DNA]</scope>
    <source>
        <strain evidence="4 5">CGMCC 1.7031</strain>
    </source>
</reference>
<dbReference type="Proteomes" id="UP000199354">
    <property type="component" value="Unassembled WGS sequence"/>
</dbReference>
<keyword evidence="5" id="KW-1185">Reference proteome</keyword>
<sequence>MRIFFLMLLVLSGGALRSQNTDGLVSCTFFNWANPQWTPWIHQQHTYDDQGRKNQILYQVWDAATQSWKNSFRVSMAYNTEGQMALEQSHIWSASGNSWNPSSQSHYTYTGFGKVATIVQQTWANDAWQNNTYANHEYDASGYLVLSTSSHVSLNWGDAEMRYLYTNDGNGNALELLHQQSVNDNWNDTRRETWTYTTTHKKLTYLLEQYGGASWSNTRRDFNTYDSNDYLIAQHTDNWSAVSASWVNGVQTDLQNNPNGTLDVLTNQNWVAESASWINSQRAEYVYNPLGTFAPRASFFSIAPNPTQDVVSIGLPNPAPAQVAVIGPDGRTLHTKIISAADNTLSVGNLPSGVYLIVVGQQGQTAVSKLVKD</sequence>
<protein>
    <submittedName>
        <fullName evidence="4">Por secretion system C-terminal sorting domain-containing protein</fullName>
    </submittedName>
</protein>
<dbReference type="Gene3D" id="2.40.128.720">
    <property type="match status" value="3"/>
</dbReference>
<accession>A0A1G5HTU7</accession>
<dbReference type="NCBIfam" id="TIGR04183">
    <property type="entry name" value="Por_Secre_tail"/>
    <property type="match status" value="1"/>
</dbReference>
<evidence type="ECO:0000259" key="3">
    <source>
        <dbReference type="Pfam" id="PF18962"/>
    </source>
</evidence>
<dbReference type="AlphaFoldDB" id="A0A1G5HTU7"/>
<evidence type="ECO:0000313" key="4">
    <source>
        <dbReference type="EMBL" id="SCY67167.1"/>
    </source>
</evidence>
<name>A0A1G5HTU7_9FLAO</name>